<dbReference type="InterPro" id="IPR050523">
    <property type="entry name" value="AKR_Detox_Biosynth"/>
</dbReference>
<protein>
    <submittedName>
        <fullName evidence="3">Aldo/keto reductase</fullName>
    </submittedName>
</protein>
<gene>
    <name evidence="3" type="ORF">ACFPZ3_69620</name>
</gene>
<dbReference type="InterPro" id="IPR023210">
    <property type="entry name" value="NADP_OxRdtase_dom"/>
</dbReference>
<accession>A0ABW1DF24</accession>
<sequence length="344" mass="37699">MQYRTLGRTGIKVSPYGLGALMLGAPIGNPDHDDSIRIIHKALDAGVNLIDTADAYSQGTSEEVVGKALKGRRDNVVLATKLSRPMGDDPNQQGSSRRWIMTAVENSLRRLGTDHIDLYQIHRPDPDTDIEETLSALSDLIHSGKVRAIGSSTTPASDIVEAQWVAERRGLERFRAEQPPYSILNRGIETEVLPVTRRYGMGTLVWGPLAQGMLTGRVRKGQQTDLVRATMPFFKVFENELRLDAVERLISLAKEAGLPMTHLAMAFAIAHPGVTSALIGPRTMEHLDDLIAGFDVTLTDDLLDRIDEIVPPGTDVGTLDQAYLPPDLLSPGLRRRPMSERTAA</sequence>
<dbReference type="Gene3D" id="3.20.20.100">
    <property type="entry name" value="NADP-dependent oxidoreductase domain"/>
    <property type="match status" value="1"/>
</dbReference>
<dbReference type="PRINTS" id="PR00069">
    <property type="entry name" value="ALDKETRDTASE"/>
</dbReference>
<dbReference type="RefSeq" id="WP_379525268.1">
    <property type="nucleotide sequence ID" value="NZ_JBHSPA010000136.1"/>
</dbReference>
<keyword evidence="1" id="KW-0560">Oxidoreductase</keyword>
<evidence type="ECO:0000259" key="2">
    <source>
        <dbReference type="Pfam" id="PF00248"/>
    </source>
</evidence>
<dbReference type="EMBL" id="JBHSPA010000136">
    <property type="protein sequence ID" value="MFC5835860.1"/>
    <property type="molecule type" value="Genomic_DNA"/>
</dbReference>
<evidence type="ECO:0000256" key="1">
    <source>
        <dbReference type="ARBA" id="ARBA00023002"/>
    </source>
</evidence>
<dbReference type="InterPro" id="IPR020471">
    <property type="entry name" value="AKR"/>
</dbReference>
<reference evidence="4" key="1">
    <citation type="journal article" date="2019" name="Int. J. Syst. Evol. Microbiol.">
        <title>The Global Catalogue of Microorganisms (GCM) 10K type strain sequencing project: providing services to taxonomists for standard genome sequencing and annotation.</title>
        <authorList>
            <consortium name="The Broad Institute Genomics Platform"/>
            <consortium name="The Broad Institute Genome Sequencing Center for Infectious Disease"/>
            <person name="Wu L."/>
            <person name="Ma J."/>
        </authorList>
    </citation>
    <scope>NUCLEOTIDE SEQUENCE [LARGE SCALE GENOMIC DNA]</scope>
    <source>
        <strain evidence="4">CCUG 53903</strain>
    </source>
</reference>
<dbReference type="SUPFAM" id="SSF51430">
    <property type="entry name" value="NAD(P)-linked oxidoreductase"/>
    <property type="match status" value="1"/>
</dbReference>
<feature type="domain" description="NADP-dependent oxidoreductase" evidence="2">
    <location>
        <begin position="17"/>
        <end position="310"/>
    </location>
</feature>
<dbReference type="Pfam" id="PF00248">
    <property type="entry name" value="Aldo_ket_red"/>
    <property type="match status" value="1"/>
</dbReference>
<name>A0ABW1DF24_9ACTN</name>
<keyword evidence="4" id="KW-1185">Reference proteome</keyword>
<evidence type="ECO:0000313" key="3">
    <source>
        <dbReference type="EMBL" id="MFC5835860.1"/>
    </source>
</evidence>
<comment type="caution">
    <text evidence="3">The sequence shown here is derived from an EMBL/GenBank/DDBJ whole genome shotgun (WGS) entry which is preliminary data.</text>
</comment>
<dbReference type="Proteomes" id="UP001596058">
    <property type="component" value="Unassembled WGS sequence"/>
</dbReference>
<evidence type="ECO:0000313" key="4">
    <source>
        <dbReference type="Proteomes" id="UP001596058"/>
    </source>
</evidence>
<dbReference type="PANTHER" id="PTHR43364:SF4">
    <property type="entry name" value="NAD(P)-LINKED OXIDOREDUCTASE SUPERFAMILY PROTEIN"/>
    <property type="match status" value="1"/>
</dbReference>
<dbReference type="InterPro" id="IPR036812">
    <property type="entry name" value="NAD(P)_OxRdtase_dom_sf"/>
</dbReference>
<organism evidence="3 4">
    <name type="scientific">Nonomuraea insulae</name>
    <dbReference type="NCBI Taxonomy" id="1616787"/>
    <lineage>
        <taxon>Bacteria</taxon>
        <taxon>Bacillati</taxon>
        <taxon>Actinomycetota</taxon>
        <taxon>Actinomycetes</taxon>
        <taxon>Streptosporangiales</taxon>
        <taxon>Streptosporangiaceae</taxon>
        <taxon>Nonomuraea</taxon>
    </lineage>
</organism>
<proteinExistence type="predicted"/>
<dbReference type="PANTHER" id="PTHR43364">
    <property type="entry name" value="NADH-SPECIFIC METHYLGLYOXAL REDUCTASE-RELATED"/>
    <property type="match status" value="1"/>
</dbReference>